<dbReference type="Proteomes" id="UP000076023">
    <property type="component" value="Unassembled WGS sequence"/>
</dbReference>
<evidence type="ECO:0000313" key="3">
    <source>
        <dbReference type="Proteomes" id="UP000076023"/>
    </source>
</evidence>
<evidence type="ECO:0000313" key="2">
    <source>
        <dbReference type="EMBL" id="GAT35507.1"/>
    </source>
</evidence>
<proteinExistence type="predicted"/>
<feature type="signal peptide" evidence="1">
    <location>
        <begin position="1"/>
        <end position="25"/>
    </location>
</feature>
<accession>A0A146GFZ0</accession>
<dbReference type="STRING" id="690879.TSACC_3574"/>
<dbReference type="OrthoDB" id="5295138at2"/>
<dbReference type="EMBL" id="BDCO01000003">
    <property type="protein sequence ID" value="GAT35507.1"/>
    <property type="molecule type" value="Genomic_DNA"/>
</dbReference>
<keyword evidence="1" id="KW-0732">Signal</keyword>
<dbReference type="RefSeq" id="WP_075081309.1">
    <property type="nucleotide sequence ID" value="NZ_BDCO01000003.1"/>
</dbReference>
<organism evidence="2 3">
    <name type="scientific">Terrimicrobium sacchariphilum</name>
    <dbReference type="NCBI Taxonomy" id="690879"/>
    <lineage>
        <taxon>Bacteria</taxon>
        <taxon>Pseudomonadati</taxon>
        <taxon>Verrucomicrobiota</taxon>
        <taxon>Terrimicrobiia</taxon>
        <taxon>Terrimicrobiales</taxon>
        <taxon>Terrimicrobiaceae</taxon>
        <taxon>Terrimicrobium</taxon>
    </lineage>
</organism>
<reference evidence="3" key="1">
    <citation type="journal article" date="2017" name="Genome Announc.">
        <title>Draft Genome Sequence of Terrimicrobium sacchariphilum NM-5T, a Facultative Anaerobic Soil Bacterium of the Class Spartobacteria.</title>
        <authorList>
            <person name="Qiu Y.L."/>
            <person name="Tourlousse D.M."/>
            <person name="Matsuura N."/>
            <person name="Ohashi A."/>
            <person name="Sekiguchi Y."/>
        </authorList>
    </citation>
    <scope>NUCLEOTIDE SEQUENCE [LARGE SCALE GENOMIC DNA]</scope>
    <source>
        <strain evidence="3">NM-5</strain>
    </source>
</reference>
<comment type="caution">
    <text evidence="2">The sequence shown here is derived from an EMBL/GenBank/DDBJ whole genome shotgun (WGS) entry which is preliminary data.</text>
</comment>
<dbReference type="InterPro" id="IPR023393">
    <property type="entry name" value="START-like_dom_sf"/>
</dbReference>
<name>A0A146GFZ0_TERSA</name>
<dbReference type="Gene3D" id="3.30.530.20">
    <property type="match status" value="1"/>
</dbReference>
<dbReference type="InParanoid" id="A0A146GFZ0"/>
<dbReference type="SUPFAM" id="SSF55961">
    <property type="entry name" value="Bet v1-like"/>
    <property type="match status" value="1"/>
</dbReference>
<keyword evidence="3" id="KW-1185">Reference proteome</keyword>
<sequence>MKTAWQRWRCLLGTGLILATSGIQAGEIAKELSDSYLQQVKDGKLVVVTEDIAGKPWPRVRLYRRVAAKPEEVAAVFTNYPGATKYIPNLLKSEISKQVSPCVAEVDYGVDIPILPDEYYTARNSLSLTNGVYRIDWKLLRATQTKDSEGCLRIEPYGEESLICYRNLVTPGSMMAPLLRGKAIDQMRETVTAIAKEVENQKKTSPAQLAKEVEALRAALGSGSQ</sequence>
<gene>
    <name evidence="2" type="ORF">TSACC_3574</name>
</gene>
<evidence type="ECO:0008006" key="4">
    <source>
        <dbReference type="Google" id="ProtNLM"/>
    </source>
</evidence>
<evidence type="ECO:0000256" key="1">
    <source>
        <dbReference type="SAM" id="SignalP"/>
    </source>
</evidence>
<dbReference type="AlphaFoldDB" id="A0A146GFZ0"/>
<feature type="chain" id="PRO_5007524801" description="Polyketide cyclase / dehydrase and lipid transport" evidence="1">
    <location>
        <begin position="26"/>
        <end position="225"/>
    </location>
</feature>
<protein>
    <recommendedName>
        <fullName evidence="4">Polyketide cyclase / dehydrase and lipid transport</fullName>
    </recommendedName>
</protein>